<dbReference type="AlphaFoldDB" id="A0A437QB94"/>
<dbReference type="GO" id="GO:0019867">
    <property type="term" value="C:outer membrane"/>
    <property type="evidence" value="ECO:0007669"/>
    <property type="project" value="InterPro"/>
</dbReference>
<reference evidence="1 2" key="1">
    <citation type="submission" date="2019-01" db="EMBL/GenBank/DDBJ databases">
        <authorList>
            <person name="Chen W.-M."/>
        </authorList>
    </citation>
    <scope>NUCLEOTIDE SEQUENCE [LARGE SCALE GENOMIC DNA]</scope>
    <source>
        <strain evidence="1 2">HPM-16</strain>
    </source>
</reference>
<dbReference type="RefSeq" id="WP_127693462.1">
    <property type="nucleotide sequence ID" value="NZ_SACQ01000002.1"/>
</dbReference>
<keyword evidence="2" id="KW-1185">Reference proteome</keyword>
<sequence>MTRLAISFLLAFGLIGCSSVPKPVDVEQTQPLVSYIEAQSLTQPSQGVMARWGGTIAAVTNLAEHTVIEVVHFELDSSAYPNKGSDQSAGRFKAYVNGFLDSEIYKPGRSITILGTVSAPETDKIGEYTYRFPVLKQAKVHLWPEKTPQIEPVYRTPFILHTPIYYRY</sequence>
<evidence type="ECO:0000313" key="1">
    <source>
        <dbReference type="EMBL" id="RVU31603.1"/>
    </source>
</evidence>
<comment type="caution">
    <text evidence="1">The sequence shown here is derived from an EMBL/GenBank/DDBJ whole genome shotgun (WGS) entry which is preliminary data.</text>
</comment>
<dbReference type="PROSITE" id="PS51257">
    <property type="entry name" value="PROKAR_LIPOPROTEIN"/>
    <property type="match status" value="1"/>
</dbReference>
<organism evidence="1 2">
    <name type="scientific">Neptunomonas marina</name>
    <dbReference type="NCBI Taxonomy" id="1815562"/>
    <lineage>
        <taxon>Bacteria</taxon>
        <taxon>Pseudomonadati</taxon>
        <taxon>Pseudomonadota</taxon>
        <taxon>Gammaproteobacteria</taxon>
        <taxon>Oceanospirillales</taxon>
        <taxon>Oceanospirillaceae</taxon>
        <taxon>Neptunomonas</taxon>
    </lineage>
</organism>
<dbReference type="PANTHER" id="PTHR37530:SF1">
    <property type="entry name" value="OUTER MEMBRANE PROTEIN SLP"/>
    <property type="match status" value="1"/>
</dbReference>
<dbReference type="NCBIfam" id="TIGR00752">
    <property type="entry name" value="slp"/>
    <property type="match status" value="1"/>
</dbReference>
<protein>
    <submittedName>
        <fullName evidence="1">Slp family lipoprotein</fullName>
    </submittedName>
</protein>
<keyword evidence="1" id="KW-0449">Lipoprotein</keyword>
<dbReference type="Pfam" id="PF03843">
    <property type="entry name" value="Slp"/>
    <property type="match status" value="1"/>
</dbReference>
<evidence type="ECO:0000313" key="2">
    <source>
        <dbReference type="Proteomes" id="UP000282818"/>
    </source>
</evidence>
<dbReference type="Proteomes" id="UP000282818">
    <property type="component" value="Unassembled WGS sequence"/>
</dbReference>
<name>A0A437QB94_9GAMM</name>
<dbReference type="PIRSF" id="PIRSF004982">
    <property type="entry name" value="SlP"/>
    <property type="match status" value="1"/>
</dbReference>
<dbReference type="InterPro" id="IPR004658">
    <property type="entry name" value="OMP_Slp"/>
</dbReference>
<proteinExistence type="predicted"/>
<gene>
    <name evidence="1" type="ORF">EOE65_06400</name>
</gene>
<dbReference type="EMBL" id="SACQ01000002">
    <property type="protein sequence ID" value="RVU31603.1"/>
    <property type="molecule type" value="Genomic_DNA"/>
</dbReference>
<accession>A0A437QB94</accession>
<dbReference type="PANTHER" id="PTHR37530">
    <property type="entry name" value="OUTER MEMBRANE PROTEIN SLP"/>
    <property type="match status" value="1"/>
</dbReference>